<dbReference type="InterPro" id="IPR003337">
    <property type="entry name" value="Trehalose_PPase"/>
</dbReference>
<dbReference type="InterPro" id="IPR036412">
    <property type="entry name" value="HAD-like_sf"/>
</dbReference>
<accession>A0A4Z0BUA0</accession>
<dbReference type="UniPathway" id="UPA00299"/>
<dbReference type="SUPFAM" id="SSF56784">
    <property type="entry name" value="HAD-like"/>
    <property type="match status" value="1"/>
</dbReference>
<dbReference type="GO" id="GO:0046872">
    <property type="term" value="F:metal ion binding"/>
    <property type="evidence" value="ECO:0007669"/>
    <property type="project" value="UniProtKB-KW"/>
</dbReference>
<dbReference type="EC" id="3.1.3.12" evidence="4"/>
<keyword evidence="3 4" id="KW-0378">Hydrolase</keyword>
<name>A0A4Z0BUA0_9BURK</name>
<keyword evidence="4" id="KW-0460">Magnesium</keyword>
<dbReference type="OrthoDB" id="9814913at2"/>
<dbReference type="Proteomes" id="UP000297839">
    <property type="component" value="Unassembled WGS sequence"/>
</dbReference>
<dbReference type="GO" id="GO:0004805">
    <property type="term" value="F:trehalose-phosphatase activity"/>
    <property type="evidence" value="ECO:0007669"/>
    <property type="project" value="UniProtKB-EC"/>
</dbReference>
<comment type="caution">
    <text evidence="5">The sequence shown here is derived from an EMBL/GenBank/DDBJ whole genome shotgun (WGS) entry which is preliminary data.</text>
</comment>
<dbReference type="PANTHER" id="PTHR43768">
    <property type="entry name" value="TREHALOSE 6-PHOSPHATE PHOSPHATASE"/>
    <property type="match status" value="1"/>
</dbReference>
<comment type="similarity">
    <text evidence="2 4">Belongs to the trehalose phosphatase family.</text>
</comment>
<comment type="function">
    <text evidence="4">Removes the phosphate from trehalose 6-phosphate to produce free trehalose.</text>
</comment>
<gene>
    <name evidence="5" type="primary">otsB</name>
    <name evidence="5" type="ORF">EZ216_12820</name>
</gene>
<comment type="pathway">
    <text evidence="1 4">Glycan biosynthesis; trehalose biosynthesis.</text>
</comment>
<dbReference type="NCBIfam" id="TIGR00685">
    <property type="entry name" value="T6PP"/>
    <property type="match status" value="1"/>
</dbReference>
<sequence length="249" mass="26308">MSFVDILSPACALFLDFDGTLVDIAPEPGAVVVPSGLVPTLSALHGYLGGAMAVVSGRPIREIDRFLRPLQLAVAGVHGAERRSAHGAVDRLPAHPMHTVERAARELAAVHSQLMVEHKERSLAVHYRQAPHLEALCLEAMERAVALSPGLTLLRGKMVVEAKPGAASKGNAIEAFLREAPFQGRVPVFVGDDVTDEAGFAAVQRAGGLGVKVGEGPTVAWQRLADPGALRTEFENAVAMKVARRGETA</sequence>
<evidence type="ECO:0000256" key="4">
    <source>
        <dbReference type="RuleBase" id="RU361117"/>
    </source>
</evidence>
<dbReference type="RefSeq" id="WP_135250153.1">
    <property type="nucleotide sequence ID" value="NZ_SMLK01000003.1"/>
</dbReference>
<dbReference type="EMBL" id="SMLK01000003">
    <property type="protein sequence ID" value="TFZ02054.1"/>
    <property type="molecule type" value="Genomic_DNA"/>
</dbReference>
<dbReference type="InterPro" id="IPR006379">
    <property type="entry name" value="HAD-SF_hydro_IIB"/>
</dbReference>
<dbReference type="Gene3D" id="3.30.70.1020">
    <property type="entry name" value="Trehalose-6-phosphate phosphatase related protein, domain 2"/>
    <property type="match status" value="1"/>
</dbReference>
<organism evidence="5 6">
    <name type="scientific">Ramlibacter humi</name>
    <dbReference type="NCBI Taxonomy" id="2530451"/>
    <lineage>
        <taxon>Bacteria</taxon>
        <taxon>Pseudomonadati</taxon>
        <taxon>Pseudomonadota</taxon>
        <taxon>Betaproteobacteria</taxon>
        <taxon>Burkholderiales</taxon>
        <taxon>Comamonadaceae</taxon>
        <taxon>Ramlibacter</taxon>
    </lineage>
</organism>
<dbReference type="InterPro" id="IPR023214">
    <property type="entry name" value="HAD_sf"/>
</dbReference>
<dbReference type="InterPro" id="IPR044651">
    <property type="entry name" value="OTSB-like"/>
</dbReference>
<comment type="cofactor">
    <cofactor evidence="4">
        <name>Mg(2+)</name>
        <dbReference type="ChEBI" id="CHEBI:18420"/>
    </cofactor>
</comment>
<evidence type="ECO:0000313" key="5">
    <source>
        <dbReference type="EMBL" id="TFZ02054.1"/>
    </source>
</evidence>
<dbReference type="Gene3D" id="3.40.50.1000">
    <property type="entry name" value="HAD superfamily/HAD-like"/>
    <property type="match status" value="1"/>
</dbReference>
<dbReference type="Pfam" id="PF02358">
    <property type="entry name" value="Trehalose_PPase"/>
    <property type="match status" value="1"/>
</dbReference>
<evidence type="ECO:0000256" key="3">
    <source>
        <dbReference type="ARBA" id="ARBA00022801"/>
    </source>
</evidence>
<keyword evidence="4" id="KW-0479">Metal-binding</keyword>
<dbReference type="CDD" id="cd01627">
    <property type="entry name" value="HAD_TPP"/>
    <property type="match status" value="1"/>
</dbReference>
<comment type="catalytic activity">
    <reaction evidence="4">
        <text>alpha,alpha-trehalose 6-phosphate + H2O = alpha,alpha-trehalose + phosphate</text>
        <dbReference type="Rhea" id="RHEA:23420"/>
        <dbReference type="ChEBI" id="CHEBI:15377"/>
        <dbReference type="ChEBI" id="CHEBI:16551"/>
        <dbReference type="ChEBI" id="CHEBI:43474"/>
        <dbReference type="ChEBI" id="CHEBI:58429"/>
        <dbReference type="EC" id="3.1.3.12"/>
    </reaction>
</comment>
<evidence type="ECO:0000256" key="2">
    <source>
        <dbReference type="ARBA" id="ARBA00008770"/>
    </source>
</evidence>
<evidence type="ECO:0000313" key="6">
    <source>
        <dbReference type="Proteomes" id="UP000297839"/>
    </source>
</evidence>
<protein>
    <recommendedName>
        <fullName evidence="4">Trehalose 6-phosphate phosphatase</fullName>
        <ecNumber evidence="4">3.1.3.12</ecNumber>
    </recommendedName>
</protein>
<dbReference type="GO" id="GO:0005992">
    <property type="term" value="P:trehalose biosynthetic process"/>
    <property type="evidence" value="ECO:0007669"/>
    <property type="project" value="UniProtKB-UniPathway"/>
</dbReference>
<keyword evidence="6" id="KW-1185">Reference proteome</keyword>
<reference evidence="5 6" key="1">
    <citation type="submission" date="2019-03" db="EMBL/GenBank/DDBJ databases">
        <title>Ramlibacter sp. 18x22-1, whole genome shotgun sequence.</title>
        <authorList>
            <person name="Zhang X."/>
            <person name="Feng G."/>
            <person name="Zhu H."/>
        </authorList>
    </citation>
    <scope>NUCLEOTIDE SEQUENCE [LARGE SCALE GENOMIC DNA]</scope>
    <source>
        <strain evidence="5 6">18x22-1</strain>
    </source>
</reference>
<dbReference type="PANTHER" id="PTHR43768:SF3">
    <property type="entry name" value="TREHALOSE 6-PHOSPHATE PHOSPHATASE"/>
    <property type="match status" value="1"/>
</dbReference>
<dbReference type="NCBIfam" id="TIGR01484">
    <property type="entry name" value="HAD-SF-IIB"/>
    <property type="match status" value="1"/>
</dbReference>
<dbReference type="AlphaFoldDB" id="A0A4Z0BUA0"/>
<evidence type="ECO:0000256" key="1">
    <source>
        <dbReference type="ARBA" id="ARBA00005199"/>
    </source>
</evidence>
<proteinExistence type="inferred from homology"/>